<evidence type="ECO:0000256" key="6">
    <source>
        <dbReference type="RuleBase" id="RU367120"/>
    </source>
</evidence>
<dbReference type="PANTHER" id="PTHR11129:SF2">
    <property type="entry name" value="GERANYLGERANYL TRANSFERASE TYPE-2 SUBUNIT ALPHA"/>
    <property type="match status" value="1"/>
</dbReference>
<keyword evidence="9" id="KW-1185">Reference proteome</keyword>
<evidence type="ECO:0000256" key="2">
    <source>
        <dbReference type="ARBA" id="ARBA00022602"/>
    </source>
</evidence>
<evidence type="ECO:0000256" key="7">
    <source>
        <dbReference type="SAM" id="MobiDB-lite"/>
    </source>
</evidence>
<comment type="catalytic activity">
    <reaction evidence="5 6">
        <text>geranylgeranyl diphosphate + L-cysteinyl-[protein] = S-geranylgeranyl-L-cysteinyl-[protein] + diphosphate</text>
        <dbReference type="Rhea" id="RHEA:21240"/>
        <dbReference type="Rhea" id="RHEA-COMP:10131"/>
        <dbReference type="Rhea" id="RHEA-COMP:11537"/>
        <dbReference type="ChEBI" id="CHEBI:29950"/>
        <dbReference type="ChEBI" id="CHEBI:33019"/>
        <dbReference type="ChEBI" id="CHEBI:57533"/>
        <dbReference type="ChEBI" id="CHEBI:86021"/>
        <dbReference type="EC" id="2.5.1.60"/>
    </reaction>
</comment>
<sequence length="369" mass="43226">MASHGVPRVRGVENSAKSEHAKQKEQEKIAKYKTLNDTVKTRIADKQYTLDTFHHTSELLTENPEYYTIWNHRRTILLHLFQPIPHDDPSTESTSDSAPSPVPSPSVQHIHDLITTDLRFLIPLLQKFPKCYWIWNHRLWLLSQASLLLSTPTSIDIWREELGLVSKMLARDARNFHAWDYRRFVVSRHEQQTGKSLTEEEFAYTTKKVMGNLSNFSAWHYRSKLIPRLLDEREAGKEDRKRMLDAEFDFVNEALNTDPYDQSLWFYHQFLVSTLQPDASEKIATELSNRDRVARLEAEIEAIREIEDDTKDCKWLYQSLLKYSAILLDVEAAQKAVTNEDLSVWMLQLETLDPLRAGRWTDLKKRLNM</sequence>
<dbReference type="GO" id="GO:0004663">
    <property type="term" value="F:Rab geranylgeranyltransferase activity"/>
    <property type="evidence" value="ECO:0007669"/>
    <property type="project" value="UniProtKB-UniRule"/>
</dbReference>
<evidence type="ECO:0000313" key="8">
    <source>
        <dbReference type="EMBL" id="KAF2762080.1"/>
    </source>
</evidence>
<feature type="compositionally biased region" description="Basic and acidic residues" evidence="7">
    <location>
        <begin position="16"/>
        <end position="27"/>
    </location>
</feature>
<proteinExistence type="inferred from homology"/>
<evidence type="ECO:0000256" key="5">
    <source>
        <dbReference type="ARBA" id="ARBA00047658"/>
    </source>
</evidence>
<feature type="region of interest" description="Disordered" evidence="7">
    <location>
        <begin position="1"/>
        <end position="27"/>
    </location>
</feature>
<name>A0A6A6WIZ8_9PEZI</name>
<accession>A0A6A6WIZ8</accession>
<reference evidence="8" key="1">
    <citation type="journal article" date="2020" name="Stud. Mycol.">
        <title>101 Dothideomycetes genomes: a test case for predicting lifestyles and emergence of pathogens.</title>
        <authorList>
            <person name="Haridas S."/>
            <person name="Albert R."/>
            <person name="Binder M."/>
            <person name="Bloem J."/>
            <person name="Labutti K."/>
            <person name="Salamov A."/>
            <person name="Andreopoulos B."/>
            <person name="Baker S."/>
            <person name="Barry K."/>
            <person name="Bills G."/>
            <person name="Bluhm B."/>
            <person name="Cannon C."/>
            <person name="Castanera R."/>
            <person name="Culley D."/>
            <person name="Daum C."/>
            <person name="Ezra D."/>
            <person name="Gonzalez J."/>
            <person name="Henrissat B."/>
            <person name="Kuo A."/>
            <person name="Liang C."/>
            <person name="Lipzen A."/>
            <person name="Lutzoni F."/>
            <person name="Magnuson J."/>
            <person name="Mondo S."/>
            <person name="Nolan M."/>
            <person name="Ohm R."/>
            <person name="Pangilinan J."/>
            <person name="Park H.-J."/>
            <person name="Ramirez L."/>
            <person name="Alfaro M."/>
            <person name="Sun H."/>
            <person name="Tritt A."/>
            <person name="Yoshinaga Y."/>
            <person name="Zwiers L.-H."/>
            <person name="Turgeon B."/>
            <person name="Goodwin S."/>
            <person name="Spatafora J."/>
            <person name="Crous P."/>
            <person name="Grigoriev I."/>
        </authorList>
    </citation>
    <scope>NUCLEOTIDE SEQUENCE</scope>
    <source>
        <strain evidence="8">CBS 121739</strain>
    </source>
</reference>
<gene>
    <name evidence="8" type="ORF">EJ05DRAFT_473014</name>
</gene>
<organism evidence="8 9">
    <name type="scientific">Pseudovirgaria hyperparasitica</name>
    <dbReference type="NCBI Taxonomy" id="470096"/>
    <lineage>
        <taxon>Eukaryota</taxon>
        <taxon>Fungi</taxon>
        <taxon>Dikarya</taxon>
        <taxon>Ascomycota</taxon>
        <taxon>Pezizomycotina</taxon>
        <taxon>Dothideomycetes</taxon>
        <taxon>Dothideomycetes incertae sedis</taxon>
        <taxon>Acrospermales</taxon>
        <taxon>Acrospermaceae</taxon>
        <taxon>Pseudovirgaria</taxon>
    </lineage>
</organism>
<dbReference type="Pfam" id="PF01239">
    <property type="entry name" value="PPTA"/>
    <property type="match status" value="5"/>
</dbReference>
<dbReference type="Gene3D" id="1.25.40.120">
    <property type="entry name" value="Protein prenylyltransferase"/>
    <property type="match status" value="1"/>
</dbReference>
<dbReference type="GeneID" id="54484358"/>
<protein>
    <recommendedName>
        <fullName evidence="6">Geranylgeranyl transferase type-2 subunit alpha</fullName>
        <ecNumber evidence="6">2.5.1.60</ecNumber>
    </recommendedName>
    <alternativeName>
        <fullName evidence="6">Geranylgeranyl transferase type II subunit alpha</fullName>
    </alternativeName>
</protein>
<keyword evidence="4" id="KW-0677">Repeat</keyword>
<dbReference type="PANTHER" id="PTHR11129">
    <property type="entry name" value="PROTEIN FARNESYLTRANSFERASE ALPHA SUBUNIT/RAB GERANYLGERANYL TRANSFERASE ALPHA SUBUNIT"/>
    <property type="match status" value="1"/>
</dbReference>
<comment type="similarity">
    <text evidence="1 6">Belongs to the protein prenyltransferase subunit alpha family.</text>
</comment>
<comment type="function">
    <text evidence="6">Catalyzes the transfer of a geranyl-geranyl moiety from geranyl-geranyl pyrophosphate to cysteines occuring in specific C-terminal amino acid sequences.</text>
</comment>
<dbReference type="GO" id="GO:0005968">
    <property type="term" value="C:Rab-protein geranylgeranyltransferase complex"/>
    <property type="evidence" value="ECO:0007669"/>
    <property type="project" value="TreeGrafter"/>
</dbReference>
<dbReference type="OrthoDB" id="1658at2759"/>
<dbReference type="SUPFAM" id="SSF48439">
    <property type="entry name" value="Protein prenylyltransferase"/>
    <property type="match status" value="1"/>
</dbReference>
<keyword evidence="2 6" id="KW-0637">Prenyltransferase</keyword>
<dbReference type="GO" id="GO:0097354">
    <property type="term" value="P:prenylation"/>
    <property type="evidence" value="ECO:0007669"/>
    <property type="project" value="UniProtKB-UniRule"/>
</dbReference>
<dbReference type="RefSeq" id="XP_033604531.1">
    <property type="nucleotide sequence ID" value="XM_033743304.1"/>
</dbReference>
<dbReference type="PROSITE" id="PS51147">
    <property type="entry name" value="PFTA"/>
    <property type="match status" value="5"/>
</dbReference>
<dbReference type="Proteomes" id="UP000799437">
    <property type="component" value="Unassembled WGS sequence"/>
</dbReference>
<keyword evidence="3 6" id="KW-0808">Transferase</keyword>
<evidence type="ECO:0000313" key="9">
    <source>
        <dbReference type="Proteomes" id="UP000799437"/>
    </source>
</evidence>
<dbReference type="EC" id="2.5.1.60" evidence="6"/>
<evidence type="ECO:0000256" key="1">
    <source>
        <dbReference type="ARBA" id="ARBA00006734"/>
    </source>
</evidence>
<dbReference type="EMBL" id="ML996566">
    <property type="protein sequence ID" value="KAF2762080.1"/>
    <property type="molecule type" value="Genomic_DNA"/>
</dbReference>
<evidence type="ECO:0000256" key="4">
    <source>
        <dbReference type="ARBA" id="ARBA00022737"/>
    </source>
</evidence>
<dbReference type="InterPro" id="IPR002088">
    <property type="entry name" value="Prenyl_trans_a"/>
</dbReference>
<evidence type="ECO:0000256" key="3">
    <source>
        <dbReference type="ARBA" id="ARBA00022679"/>
    </source>
</evidence>
<dbReference type="AlphaFoldDB" id="A0A6A6WIZ8"/>